<dbReference type="GO" id="GO:0032259">
    <property type="term" value="P:methylation"/>
    <property type="evidence" value="ECO:0007669"/>
    <property type="project" value="UniProtKB-KW"/>
</dbReference>
<keyword evidence="2 6" id="KW-0698">rRNA processing</keyword>
<sequence length="202" mass="22134">MTEEEARAWVVSHFDEAAALRLDRFGSLVIQENARQNLIAPATVAQIWSRHLLDSAQLLLLADRTGEWLDVGTGAGLPGMVIALLSDRPVTLIEPRLRRVEFLTAARDELGLGNVCVVKGRVESLPSRAFSVISARAVASLEDLLGMTRHLRDAQTRLVLPRGRGAADEIDLVRSRWQGMFHVEHSLTDAESLIVLADGVSV</sequence>
<evidence type="ECO:0000256" key="4">
    <source>
        <dbReference type="ARBA" id="ARBA00022679"/>
    </source>
</evidence>
<dbReference type="InterPro" id="IPR003682">
    <property type="entry name" value="rRNA_ssu_MeTfrase_G"/>
</dbReference>
<dbReference type="PANTHER" id="PTHR31760">
    <property type="entry name" value="S-ADENOSYL-L-METHIONINE-DEPENDENT METHYLTRANSFERASES SUPERFAMILY PROTEIN"/>
    <property type="match status" value="1"/>
</dbReference>
<dbReference type="Gene3D" id="3.40.50.150">
    <property type="entry name" value="Vaccinia Virus protein VP39"/>
    <property type="match status" value="1"/>
</dbReference>
<dbReference type="RefSeq" id="WP_219749753.1">
    <property type="nucleotide sequence ID" value="NZ_JAHXZN010000007.1"/>
</dbReference>
<dbReference type="InterPro" id="IPR029063">
    <property type="entry name" value="SAM-dependent_MTases_sf"/>
</dbReference>
<keyword evidence="5 6" id="KW-0949">S-adenosyl-L-methionine</keyword>
<evidence type="ECO:0000256" key="2">
    <source>
        <dbReference type="ARBA" id="ARBA00022552"/>
    </source>
</evidence>
<name>A0ABS7BRY6_9SPHN</name>
<keyword evidence="1 6" id="KW-0963">Cytoplasm</keyword>
<keyword evidence="3 6" id="KW-0489">Methyltransferase</keyword>
<dbReference type="EMBL" id="JAHXZN010000007">
    <property type="protein sequence ID" value="MBW6532368.1"/>
    <property type="molecule type" value="Genomic_DNA"/>
</dbReference>
<feature type="binding site" evidence="6">
    <location>
        <position position="77"/>
    </location>
    <ligand>
        <name>S-adenosyl-L-methionine</name>
        <dbReference type="ChEBI" id="CHEBI:59789"/>
    </ligand>
</feature>
<dbReference type="Pfam" id="PF02527">
    <property type="entry name" value="GidB"/>
    <property type="match status" value="1"/>
</dbReference>
<protein>
    <recommendedName>
        <fullName evidence="6">Ribosomal RNA small subunit methyltransferase G</fullName>
        <ecNumber evidence="6">2.1.1.170</ecNumber>
    </recommendedName>
    <alternativeName>
        <fullName evidence="6">16S rRNA 7-methylguanosine methyltransferase</fullName>
        <shortName evidence="6">16S rRNA m7G methyltransferase</shortName>
    </alternativeName>
</protein>
<feature type="binding site" evidence="6">
    <location>
        <position position="72"/>
    </location>
    <ligand>
        <name>S-adenosyl-L-methionine</name>
        <dbReference type="ChEBI" id="CHEBI:59789"/>
    </ligand>
</feature>
<keyword evidence="4 6" id="KW-0808">Transferase</keyword>
<dbReference type="SUPFAM" id="SSF53335">
    <property type="entry name" value="S-adenosyl-L-methionine-dependent methyltransferases"/>
    <property type="match status" value="1"/>
</dbReference>
<accession>A0ABS7BRY6</accession>
<dbReference type="EC" id="2.1.1.170" evidence="6"/>
<dbReference type="PANTHER" id="PTHR31760:SF0">
    <property type="entry name" value="S-ADENOSYL-L-METHIONINE-DEPENDENT METHYLTRANSFERASES SUPERFAMILY PROTEIN"/>
    <property type="match status" value="1"/>
</dbReference>
<organism evidence="7 8">
    <name type="scientific">Sphingomonas citri</name>
    <dbReference type="NCBI Taxonomy" id="2862499"/>
    <lineage>
        <taxon>Bacteria</taxon>
        <taxon>Pseudomonadati</taxon>
        <taxon>Pseudomonadota</taxon>
        <taxon>Alphaproteobacteria</taxon>
        <taxon>Sphingomonadales</taxon>
        <taxon>Sphingomonadaceae</taxon>
        <taxon>Sphingomonas</taxon>
    </lineage>
</organism>
<comment type="caution">
    <text evidence="6">Lacks conserved residue(s) required for the propagation of feature annotation.</text>
</comment>
<evidence type="ECO:0000313" key="8">
    <source>
        <dbReference type="Proteomes" id="UP000759103"/>
    </source>
</evidence>
<dbReference type="GO" id="GO:0008168">
    <property type="term" value="F:methyltransferase activity"/>
    <property type="evidence" value="ECO:0007669"/>
    <property type="project" value="UniProtKB-KW"/>
</dbReference>
<evidence type="ECO:0000256" key="6">
    <source>
        <dbReference type="HAMAP-Rule" id="MF_00074"/>
    </source>
</evidence>
<keyword evidence="8" id="KW-1185">Reference proteome</keyword>
<dbReference type="HAMAP" id="MF_00074">
    <property type="entry name" value="16SrRNA_methyltr_G"/>
    <property type="match status" value="1"/>
</dbReference>
<proteinExistence type="inferred from homology"/>
<comment type="function">
    <text evidence="6">Specifically methylates the N7 position of guanine in position 527 of 16S rRNA.</text>
</comment>
<reference evidence="7 8" key="1">
    <citation type="submission" date="2021-07" db="EMBL/GenBank/DDBJ databases">
        <title>Sphingomonas sp.</title>
        <authorList>
            <person name="Feng G."/>
            <person name="Li J."/>
            <person name="Pan M."/>
        </authorList>
    </citation>
    <scope>NUCLEOTIDE SEQUENCE [LARGE SCALE GENOMIC DNA]</scope>
    <source>
        <strain evidence="7 8">RRHST34</strain>
    </source>
</reference>
<dbReference type="NCBIfam" id="TIGR00138">
    <property type="entry name" value="rsmG_gidB"/>
    <property type="match status" value="1"/>
</dbReference>
<evidence type="ECO:0000256" key="5">
    <source>
        <dbReference type="ARBA" id="ARBA00022691"/>
    </source>
</evidence>
<comment type="similarity">
    <text evidence="6">Belongs to the methyltransferase superfamily. RNA methyltransferase RsmG family.</text>
</comment>
<gene>
    <name evidence="6 7" type="primary">rsmG</name>
    <name evidence="7" type="ORF">KZ820_16625</name>
</gene>
<comment type="catalytic activity">
    <reaction evidence="6">
        <text>guanosine(527) in 16S rRNA + S-adenosyl-L-methionine = N(7)-methylguanosine(527) in 16S rRNA + S-adenosyl-L-homocysteine</text>
        <dbReference type="Rhea" id="RHEA:42732"/>
        <dbReference type="Rhea" id="RHEA-COMP:10209"/>
        <dbReference type="Rhea" id="RHEA-COMP:10210"/>
        <dbReference type="ChEBI" id="CHEBI:57856"/>
        <dbReference type="ChEBI" id="CHEBI:59789"/>
        <dbReference type="ChEBI" id="CHEBI:74269"/>
        <dbReference type="ChEBI" id="CHEBI:74480"/>
        <dbReference type="EC" id="2.1.1.170"/>
    </reaction>
</comment>
<dbReference type="PIRSF" id="PIRSF003078">
    <property type="entry name" value="GidB"/>
    <property type="match status" value="1"/>
</dbReference>
<evidence type="ECO:0000256" key="1">
    <source>
        <dbReference type="ARBA" id="ARBA00022490"/>
    </source>
</evidence>
<dbReference type="Proteomes" id="UP000759103">
    <property type="component" value="Unassembled WGS sequence"/>
</dbReference>
<evidence type="ECO:0000256" key="3">
    <source>
        <dbReference type="ARBA" id="ARBA00022603"/>
    </source>
</evidence>
<feature type="binding site" evidence="6">
    <location>
        <position position="136"/>
    </location>
    <ligand>
        <name>S-adenosyl-L-methionine</name>
        <dbReference type="ChEBI" id="CHEBI:59789"/>
    </ligand>
</feature>
<evidence type="ECO:0000313" key="7">
    <source>
        <dbReference type="EMBL" id="MBW6532368.1"/>
    </source>
</evidence>
<comment type="caution">
    <text evidence="7">The sequence shown here is derived from an EMBL/GenBank/DDBJ whole genome shotgun (WGS) entry which is preliminary data.</text>
</comment>
<feature type="binding site" evidence="6">
    <location>
        <begin position="122"/>
        <end position="123"/>
    </location>
    <ligand>
        <name>S-adenosyl-L-methionine</name>
        <dbReference type="ChEBI" id="CHEBI:59789"/>
    </ligand>
</feature>
<comment type="subcellular location">
    <subcellularLocation>
        <location evidence="6">Cytoplasm</location>
    </subcellularLocation>
</comment>